<reference evidence="6 7" key="1">
    <citation type="journal article" date="2013" name="Antonie Van Leeuwenhoek">
        <title>Paracoccus zhejiangensis sp. nov., isolated from activated sludge in wastewater-treatment system.</title>
        <authorList>
            <person name="Wu Z.G."/>
            <person name="Zhang D.F."/>
            <person name="Liu Y.L."/>
            <person name="Wang F."/>
            <person name="Jiang X."/>
            <person name="Li C."/>
            <person name="Li S.P."/>
            <person name="Hong Q."/>
            <person name="Li W.J."/>
        </authorList>
    </citation>
    <scope>NUCLEOTIDE SEQUENCE [LARGE SCALE GENOMIC DNA]</scope>
    <source>
        <strain evidence="6 7">J6</strain>
    </source>
</reference>
<dbReference type="GO" id="GO:0005829">
    <property type="term" value="C:cytosol"/>
    <property type="evidence" value="ECO:0007669"/>
    <property type="project" value="TreeGrafter"/>
</dbReference>
<dbReference type="GO" id="GO:0003677">
    <property type="term" value="F:DNA binding"/>
    <property type="evidence" value="ECO:0007669"/>
    <property type="project" value="UniProtKB-KW"/>
</dbReference>
<name>A0A2H5EY77_9RHOB</name>
<dbReference type="InterPro" id="IPR018490">
    <property type="entry name" value="cNMP-bd_dom_sf"/>
</dbReference>
<dbReference type="PANTHER" id="PTHR24567">
    <property type="entry name" value="CRP FAMILY TRANSCRIPTIONAL REGULATORY PROTEIN"/>
    <property type="match status" value="1"/>
</dbReference>
<dbReference type="InterPro" id="IPR036388">
    <property type="entry name" value="WH-like_DNA-bd_sf"/>
</dbReference>
<dbReference type="Gene3D" id="2.60.120.10">
    <property type="entry name" value="Jelly Rolls"/>
    <property type="match status" value="1"/>
</dbReference>
<keyword evidence="2" id="KW-0238">DNA-binding</keyword>
<dbReference type="GO" id="GO:0003700">
    <property type="term" value="F:DNA-binding transcription factor activity"/>
    <property type="evidence" value="ECO:0007669"/>
    <property type="project" value="TreeGrafter"/>
</dbReference>
<evidence type="ECO:0000256" key="3">
    <source>
        <dbReference type="ARBA" id="ARBA00023163"/>
    </source>
</evidence>
<keyword evidence="7" id="KW-1185">Reference proteome</keyword>
<organism evidence="6 7">
    <name type="scientific">Paracoccus zhejiangensis</name>
    <dbReference type="NCBI Taxonomy" id="1077935"/>
    <lineage>
        <taxon>Bacteria</taxon>
        <taxon>Pseudomonadati</taxon>
        <taxon>Pseudomonadota</taxon>
        <taxon>Alphaproteobacteria</taxon>
        <taxon>Rhodobacterales</taxon>
        <taxon>Paracoccaceae</taxon>
        <taxon>Paracoccus</taxon>
    </lineage>
</organism>
<dbReference type="AlphaFoldDB" id="A0A2H5EY77"/>
<dbReference type="SUPFAM" id="SSF46785">
    <property type="entry name" value="Winged helix' DNA-binding domain"/>
    <property type="match status" value="1"/>
</dbReference>
<evidence type="ECO:0000313" key="6">
    <source>
        <dbReference type="EMBL" id="AUH64258.1"/>
    </source>
</evidence>
<evidence type="ECO:0000256" key="1">
    <source>
        <dbReference type="ARBA" id="ARBA00023015"/>
    </source>
</evidence>
<dbReference type="Proteomes" id="UP000234530">
    <property type="component" value="Chromosome"/>
</dbReference>
<feature type="domain" description="Cyclic nucleotide-binding" evidence="4">
    <location>
        <begin position="14"/>
        <end position="133"/>
    </location>
</feature>
<dbReference type="InterPro" id="IPR050397">
    <property type="entry name" value="Env_Response_Regulators"/>
</dbReference>
<evidence type="ECO:0000313" key="7">
    <source>
        <dbReference type="Proteomes" id="UP000234530"/>
    </source>
</evidence>
<evidence type="ECO:0000259" key="4">
    <source>
        <dbReference type="PROSITE" id="PS50042"/>
    </source>
</evidence>
<dbReference type="CDD" id="cd00038">
    <property type="entry name" value="CAP_ED"/>
    <property type="match status" value="1"/>
</dbReference>
<evidence type="ECO:0000259" key="5">
    <source>
        <dbReference type="PROSITE" id="PS51063"/>
    </source>
</evidence>
<protein>
    <submittedName>
        <fullName evidence="6">Transcriptional regulator</fullName>
    </submittedName>
</protein>
<dbReference type="Pfam" id="PF13545">
    <property type="entry name" value="HTH_Crp_2"/>
    <property type="match status" value="1"/>
</dbReference>
<sequence>MRSEDRAEIRSLGLFRNMTTANFDAMMHAAYAQEFPAQLQLVRQGSRATFLHVLVEGSIELFSEWQGRDSTMAILRPVSSFILAACIRDAPHLMSARTLEASRVVLIPSADLRAAFRRDADFAVDVVEELARCYRSMVRHTKSLKLRSARERLAAYLLKLSVRNGNAAGFALPYEKRLIASYLGITPESLSRALKALAAEGVHVQGTRVTLTDRDRLAALAGLDELMD</sequence>
<keyword evidence="3" id="KW-0804">Transcription</keyword>
<evidence type="ECO:0000256" key="2">
    <source>
        <dbReference type="ARBA" id="ARBA00023125"/>
    </source>
</evidence>
<dbReference type="OrthoDB" id="190787at2"/>
<dbReference type="RefSeq" id="WP_101752296.1">
    <property type="nucleotide sequence ID" value="NZ_CP025430.1"/>
</dbReference>
<dbReference type="Gene3D" id="1.10.10.10">
    <property type="entry name" value="Winged helix-like DNA-binding domain superfamily/Winged helix DNA-binding domain"/>
    <property type="match status" value="1"/>
</dbReference>
<proteinExistence type="predicted"/>
<dbReference type="PROSITE" id="PS51063">
    <property type="entry name" value="HTH_CRP_2"/>
    <property type="match status" value="1"/>
</dbReference>
<accession>A0A2H5EY77</accession>
<dbReference type="SUPFAM" id="SSF51206">
    <property type="entry name" value="cAMP-binding domain-like"/>
    <property type="match status" value="1"/>
</dbReference>
<dbReference type="NCBIfam" id="NF006901">
    <property type="entry name" value="PRK09392.1"/>
    <property type="match status" value="1"/>
</dbReference>
<dbReference type="SMART" id="SM00419">
    <property type="entry name" value="HTH_CRP"/>
    <property type="match status" value="1"/>
</dbReference>
<dbReference type="PROSITE" id="PS50042">
    <property type="entry name" value="CNMP_BINDING_3"/>
    <property type="match status" value="1"/>
</dbReference>
<dbReference type="EMBL" id="CP025430">
    <property type="protein sequence ID" value="AUH64258.1"/>
    <property type="molecule type" value="Genomic_DNA"/>
</dbReference>
<dbReference type="InterPro" id="IPR000595">
    <property type="entry name" value="cNMP-bd_dom"/>
</dbReference>
<gene>
    <name evidence="6" type="ORF">CX676_08890</name>
</gene>
<keyword evidence="1" id="KW-0805">Transcription regulation</keyword>
<dbReference type="KEGG" id="pzh:CX676_08890"/>
<dbReference type="InterPro" id="IPR012318">
    <property type="entry name" value="HTH_CRP"/>
</dbReference>
<dbReference type="InterPro" id="IPR036390">
    <property type="entry name" value="WH_DNA-bd_sf"/>
</dbReference>
<dbReference type="InterPro" id="IPR014710">
    <property type="entry name" value="RmlC-like_jellyroll"/>
</dbReference>
<dbReference type="Pfam" id="PF00027">
    <property type="entry name" value="cNMP_binding"/>
    <property type="match status" value="1"/>
</dbReference>
<feature type="domain" description="HTH crp-type" evidence="5">
    <location>
        <begin position="147"/>
        <end position="215"/>
    </location>
</feature>
<dbReference type="PANTHER" id="PTHR24567:SF26">
    <property type="entry name" value="REGULATORY PROTEIN YEIL"/>
    <property type="match status" value="1"/>
</dbReference>